<dbReference type="KEGG" id="plue:EWM63_31220"/>
<dbReference type="OrthoDB" id="8708258at2"/>
<organism evidence="1 2">
    <name type="scientific">Pseudoduganella lutea</name>
    <dbReference type="NCBI Taxonomy" id="321985"/>
    <lineage>
        <taxon>Bacteria</taxon>
        <taxon>Pseudomonadati</taxon>
        <taxon>Pseudomonadota</taxon>
        <taxon>Betaproteobacteria</taxon>
        <taxon>Burkholderiales</taxon>
        <taxon>Oxalobacteraceae</taxon>
        <taxon>Telluria group</taxon>
        <taxon>Pseudoduganella</taxon>
    </lineage>
</organism>
<sequence>MPIYVQHEVLGRIPDVFNAEAIWQAPGLALFARRPLLRDLLERCPREQRGRAATRCFTHVTLRLPQEDVDDDYHLTRGNRARDLAQTLATLHQKDFGDLLGADQVRYHVTGADDLQPGEIEVRFGHAVYLPGPDEKVLFHVSASTDSAVWKPVCPVYPDQRLAVIDEASAPGWPFGAVGTLLLINDGPDAQPTLQVRPKDALECRREEGRSGQATYVVTRKGDPQGRRLLLKVERAGGAPEARPLMQPLMQPSAQPLMQPEMRPDTQPMMQPVGRPAVWQSRPQAAPVRGRAGIGVQAAVDDGTALPQAVAARAAAVGGQTDATFAPGTRQRLVLAALALPRLSRYRGTGAAALSVPFDRALAVTAQADRARDNGACGAADGALTLVVDADDTLHAVTAAGRERIALPATFAPVGERKLHVQAVPRQLAERYCALVALPVPVAVPVTQGSFGRGTPDLAALRVLDVPGLLARDGATAPDTPDRLGLSRAAFAFDAGPQGLSITRQSATQALYHLDAALGFVGIIDGAASEGVAGNAPFMLPPGHHVVAGHYVLRFDA</sequence>
<accession>A0A4V0Z4G8</accession>
<proteinExistence type="predicted"/>
<dbReference type="EMBL" id="CP035913">
    <property type="protein sequence ID" value="QBE66893.1"/>
    <property type="molecule type" value="Genomic_DNA"/>
</dbReference>
<dbReference type="RefSeq" id="WP_130190000.1">
    <property type="nucleotide sequence ID" value="NZ_CP035913.1"/>
</dbReference>
<gene>
    <name evidence="1" type="ORF">EWM63_31220</name>
</gene>
<evidence type="ECO:0000313" key="1">
    <source>
        <dbReference type="EMBL" id="QBE66893.1"/>
    </source>
</evidence>
<dbReference type="AlphaFoldDB" id="A0A4V0Z4G8"/>
<protein>
    <submittedName>
        <fullName evidence="1">Uncharacterized protein</fullName>
    </submittedName>
</protein>
<name>A0A4V0Z4G8_9BURK</name>
<keyword evidence="2" id="KW-1185">Reference proteome</keyword>
<reference evidence="1 2" key="1">
    <citation type="submission" date="2019-02" db="EMBL/GenBank/DDBJ databases">
        <title>Draft Genome Sequences of Six Type Strains of the Genus Massilia.</title>
        <authorList>
            <person name="Miess H."/>
            <person name="Frediansyhah A."/>
            <person name="Gross H."/>
        </authorList>
    </citation>
    <scope>NUCLEOTIDE SEQUENCE [LARGE SCALE GENOMIC DNA]</scope>
    <source>
        <strain evidence="1 2">DSM 17473</strain>
    </source>
</reference>
<evidence type="ECO:0000313" key="2">
    <source>
        <dbReference type="Proteomes" id="UP000290637"/>
    </source>
</evidence>
<dbReference type="Proteomes" id="UP000290637">
    <property type="component" value="Chromosome"/>
</dbReference>